<reference evidence="1" key="1">
    <citation type="submission" date="2018-05" db="EMBL/GenBank/DDBJ databases">
        <authorList>
            <person name="Lanie J.A."/>
            <person name="Ng W.-L."/>
            <person name="Kazmierczak K.M."/>
            <person name="Andrzejewski T.M."/>
            <person name="Davidsen T.M."/>
            <person name="Wayne K.J."/>
            <person name="Tettelin H."/>
            <person name="Glass J.I."/>
            <person name="Rusch D."/>
            <person name="Podicherti R."/>
            <person name="Tsui H.-C.T."/>
            <person name="Winkler M.E."/>
        </authorList>
    </citation>
    <scope>NUCLEOTIDE SEQUENCE</scope>
</reference>
<dbReference type="EMBL" id="UINC01020424">
    <property type="protein sequence ID" value="SVA85778.1"/>
    <property type="molecule type" value="Genomic_DNA"/>
</dbReference>
<evidence type="ECO:0000313" key="1">
    <source>
        <dbReference type="EMBL" id="SVA85778.1"/>
    </source>
</evidence>
<dbReference type="AlphaFoldDB" id="A0A381Z933"/>
<accession>A0A381Z933</accession>
<proteinExistence type="predicted"/>
<organism evidence="1">
    <name type="scientific">marine metagenome</name>
    <dbReference type="NCBI Taxonomy" id="408172"/>
    <lineage>
        <taxon>unclassified sequences</taxon>
        <taxon>metagenomes</taxon>
        <taxon>ecological metagenomes</taxon>
    </lineage>
</organism>
<gene>
    <name evidence="1" type="ORF">METZ01_LOCUS138632</name>
</gene>
<protein>
    <submittedName>
        <fullName evidence="1">Uncharacterized protein</fullName>
    </submittedName>
</protein>
<name>A0A381Z933_9ZZZZ</name>
<sequence length="25" mass="3007">MDRVSEPICNKMNRIIDLNLNYRQA</sequence>